<reference evidence="1 2" key="1">
    <citation type="journal article" date="2020" name="Phytopathology">
        <title>Genome Sequence Resources of Colletotrichum truncatum, C. plurivorum, C. musicola, and C. sojae: Four Species Pathogenic to Soybean (Glycine max).</title>
        <authorList>
            <person name="Rogerio F."/>
            <person name="Boufleur T.R."/>
            <person name="Ciampi-Guillardi M."/>
            <person name="Sukno S.A."/>
            <person name="Thon M.R."/>
            <person name="Massola Junior N.S."/>
            <person name="Baroncelli R."/>
        </authorList>
    </citation>
    <scope>NUCLEOTIDE SEQUENCE [LARGE SCALE GENOMIC DNA]</scope>
    <source>
        <strain evidence="1 2">LFN0009</strain>
    </source>
</reference>
<evidence type="ECO:0000313" key="2">
    <source>
        <dbReference type="Proteomes" id="UP000652219"/>
    </source>
</evidence>
<proteinExistence type="predicted"/>
<comment type="caution">
    <text evidence="1">The sequence shown here is derived from an EMBL/GenBank/DDBJ whole genome shotgun (WGS) entry which is preliminary data.</text>
</comment>
<name>A0A8H6JGY7_9PEZI</name>
<dbReference type="AlphaFoldDB" id="A0A8H6JGY7"/>
<gene>
    <name evidence="1" type="ORF">CSOJ01_04922</name>
</gene>
<keyword evidence="2" id="KW-1185">Reference proteome</keyword>
<evidence type="ECO:0000313" key="1">
    <source>
        <dbReference type="EMBL" id="KAF6812922.1"/>
    </source>
</evidence>
<organism evidence="1 2">
    <name type="scientific">Colletotrichum sojae</name>
    <dbReference type="NCBI Taxonomy" id="2175907"/>
    <lineage>
        <taxon>Eukaryota</taxon>
        <taxon>Fungi</taxon>
        <taxon>Dikarya</taxon>
        <taxon>Ascomycota</taxon>
        <taxon>Pezizomycotina</taxon>
        <taxon>Sordariomycetes</taxon>
        <taxon>Hypocreomycetidae</taxon>
        <taxon>Glomerellales</taxon>
        <taxon>Glomerellaceae</taxon>
        <taxon>Colletotrichum</taxon>
        <taxon>Colletotrichum orchidearum species complex</taxon>
    </lineage>
</organism>
<dbReference type="EMBL" id="WIGN01000058">
    <property type="protein sequence ID" value="KAF6812922.1"/>
    <property type="molecule type" value="Genomic_DNA"/>
</dbReference>
<sequence length="117" mass="12461">MSAMPKGGLVDAQSGWESAVHRSVWLASHFGGPTAILRSFRQDAPARAGGRPLPSVSRLRSEDWIPSCTKPVAGTNSEPARSTPELGCAASFLALFGGSKAVSLATQRRRRPRAFWG</sequence>
<accession>A0A8H6JGY7</accession>
<dbReference type="Proteomes" id="UP000652219">
    <property type="component" value="Unassembled WGS sequence"/>
</dbReference>
<protein>
    <submittedName>
        <fullName evidence="1">Uncharacterized protein</fullName>
    </submittedName>
</protein>